<organism evidence="1 2">
    <name type="scientific">Chloroflexus aggregans</name>
    <dbReference type="NCBI Taxonomy" id="152260"/>
    <lineage>
        <taxon>Bacteria</taxon>
        <taxon>Bacillati</taxon>
        <taxon>Chloroflexota</taxon>
        <taxon>Chloroflexia</taxon>
        <taxon>Chloroflexales</taxon>
        <taxon>Chloroflexineae</taxon>
        <taxon>Chloroflexaceae</taxon>
        <taxon>Chloroflexus</taxon>
    </lineage>
</organism>
<name>A0A2J6X557_9CHLR</name>
<reference evidence="1 2" key="1">
    <citation type="submission" date="2018-01" db="EMBL/GenBank/DDBJ databases">
        <title>Metagenomic assembled genomes from two thermal pools in the Uzon Caldera, Kamchatka, Russia.</title>
        <authorList>
            <person name="Wilkins L."/>
            <person name="Ettinger C."/>
        </authorList>
    </citation>
    <scope>NUCLEOTIDE SEQUENCE [LARGE SCALE GENOMIC DNA]</scope>
    <source>
        <strain evidence="1">ZAV-02</strain>
    </source>
</reference>
<dbReference type="Proteomes" id="UP000243376">
    <property type="component" value="Unassembled WGS sequence"/>
</dbReference>
<dbReference type="PANTHER" id="PTHR34314">
    <property type="entry name" value="CRENARCHAEAL PROTEIN, PUTATIVE-RELATED"/>
    <property type="match status" value="1"/>
</dbReference>
<dbReference type="SUPFAM" id="SSF52980">
    <property type="entry name" value="Restriction endonuclease-like"/>
    <property type="match status" value="1"/>
</dbReference>
<gene>
    <name evidence="1" type="ORF">C0184_07915</name>
</gene>
<dbReference type="Pfam" id="PF12644">
    <property type="entry name" value="DUF3782"/>
    <property type="match status" value="1"/>
</dbReference>
<protein>
    <recommendedName>
        <fullName evidence="3">DUF3782 domain-containing protein</fullName>
    </recommendedName>
</protein>
<dbReference type="AlphaFoldDB" id="A0A2J6X557"/>
<dbReference type="EMBL" id="PNIQ01000525">
    <property type="protein sequence ID" value="PMP81633.1"/>
    <property type="molecule type" value="Genomic_DNA"/>
</dbReference>
<proteinExistence type="predicted"/>
<dbReference type="InterPro" id="IPR024271">
    <property type="entry name" value="DUF3782"/>
</dbReference>
<evidence type="ECO:0000313" key="2">
    <source>
        <dbReference type="Proteomes" id="UP000243376"/>
    </source>
</evidence>
<dbReference type="InterPro" id="IPR011335">
    <property type="entry name" value="Restrct_endonuc-II-like"/>
</dbReference>
<sequence>FDSTIGALGARWGLSSEQSFRSALRGILTDFFPLEVIHVNEYDDSGEVFGRPEQIELDLIIKNGVLLICEIKSSMSKADMYLFERKARWYQQRHGRTAQQLIVISPMVDPAARKVAERLGIVVYSFPEDAGKAITEL</sequence>
<feature type="non-terminal residue" evidence="1">
    <location>
        <position position="1"/>
    </location>
</feature>
<dbReference type="PANTHER" id="PTHR34314:SF6">
    <property type="entry name" value="DUF3782 DOMAIN-CONTAINING PROTEIN"/>
    <property type="match status" value="1"/>
</dbReference>
<comment type="caution">
    <text evidence="1">The sequence shown here is derived from an EMBL/GenBank/DDBJ whole genome shotgun (WGS) entry which is preliminary data.</text>
</comment>
<dbReference type="Pfam" id="PF07788">
    <property type="entry name" value="PDDEXK_10"/>
    <property type="match status" value="1"/>
</dbReference>
<accession>A0A2J6X557</accession>
<evidence type="ECO:0008006" key="3">
    <source>
        <dbReference type="Google" id="ProtNLM"/>
    </source>
</evidence>
<dbReference type="InterPro" id="IPR012431">
    <property type="entry name" value="PDDEXK_10"/>
</dbReference>
<evidence type="ECO:0000313" key="1">
    <source>
        <dbReference type="EMBL" id="PMP81633.1"/>
    </source>
</evidence>